<evidence type="ECO:0000256" key="1">
    <source>
        <dbReference type="ARBA" id="ARBA00004123"/>
    </source>
</evidence>
<dbReference type="AlphaFoldDB" id="A0A0E0R6D4"/>
<keyword evidence="7" id="KW-0963">Cytoplasm</keyword>
<keyword evidence="10 14" id="KW-1133">Transmembrane helix</keyword>
<reference evidence="15" key="2">
    <citation type="submission" date="2015-06" db="UniProtKB">
        <authorList>
            <consortium name="EnsemblPlants"/>
        </authorList>
    </citation>
    <scope>IDENTIFICATION</scope>
</reference>
<evidence type="ECO:0000256" key="12">
    <source>
        <dbReference type="ARBA" id="ARBA00023242"/>
    </source>
</evidence>
<evidence type="ECO:0000256" key="6">
    <source>
        <dbReference type="ARBA" id="ARBA00022473"/>
    </source>
</evidence>
<dbReference type="eggNOG" id="ENOG502S4R4">
    <property type="taxonomic scope" value="Eukaryota"/>
</dbReference>
<evidence type="ECO:0000256" key="4">
    <source>
        <dbReference type="ARBA" id="ARBA00004496"/>
    </source>
</evidence>
<evidence type="ECO:0000256" key="13">
    <source>
        <dbReference type="SAM" id="MobiDB-lite"/>
    </source>
</evidence>
<comment type="similarity">
    <text evidence="5">Belongs to the plant organ size related (OSR) protein family.</text>
</comment>
<feature type="transmembrane region" description="Helical" evidence="14">
    <location>
        <begin position="130"/>
        <end position="151"/>
    </location>
</feature>
<keyword evidence="12" id="KW-0539">Nucleus</keyword>
<accession>A0A0E0R6D4</accession>
<comment type="subcellular location">
    <subcellularLocation>
        <location evidence="4">Cytoplasm</location>
    </subcellularLocation>
    <subcellularLocation>
        <location evidence="3">Endoplasmic reticulum</location>
    </subcellularLocation>
    <subcellularLocation>
        <location evidence="2">Membrane</location>
        <topology evidence="2">Multi-pass membrane protein</topology>
    </subcellularLocation>
    <subcellularLocation>
        <location evidence="1">Nucleus</location>
    </subcellularLocation>
</comment>
<evidence type="ECO:0000256" key="11">
    <source>
        <dbReference type="ARBA" id="ARBA00023136"/>
    </source>
</evidence>
<reference evidence="16" key="1">
    <citation type="submission" date="2013-06" db="EMBL/GenBank/DDBJ databases">
        <authorList>
            <person name="Zhao Q."/>
        </authorList>
    </citation>
    <scope>NUCLEOTIDE SEQUENCE</scope>
    <source>
        <strain evidence="16">cv. W1943</strain>
    </source>
</reference>
<keyword evidence="8 14" id="KW-0812">Transmembrane</keyword>
<evidence type="ECO:0000256" key="9">
    <source>
        <dbReference type="ARBA" id="ARBA00022824"/>
    </source>
</evidence>
<keyword evidence="16" id="KW-1185">Reference proteome</keyword>
<sequence length="171" mass="19054">MLTGLPRVNGPLTVLHPDDKPHSNLHDVLEYVPSIHTHPIIRGVLGRDAKSGHGSNAKFRIEGARQRRNPLIPRPNGSKRHLQHQHQPNAAEKKTAATSNYFSIEAFLVLVFLTMSLLILPLVLPPLPPPPSLLLLLPVCLLILLVVLAFMPTDLPRYLMPNLGQRCLRRV</sequence>
<evidence type="ECO:0000313" key="16">
    <source>
        <dbReference type="Proteomes" id="UP000008022"/>
    </source>
</evidence>
<dbReference type="PANTHER" id="PTHR36023">
    <property type="entry name" value="ARGOS-LIKE PROTEIN"/>
    <property type="match status" value="1"/>
</dbReference>
<evidence type="ECO:0000256" key="3">
    <source>
        <dbReference type="ARBA" id="ARBA00004240"/>
    </source>
</evidence>
<proteinExistence type="inferred from homology"/>
<dbReference type="PANTHER" id="PTHR36023:SF3">
    <property type="entry name" value="ARGOS-LIKE PROTEIN"/>
    <property type="match status" value="1"/>
</dbReference>
<dbReference type="EnsemblPlants" id="ORUFI11G08580.1">
    <property type="protein sequence ID" value="ORUFI11G08580.1"/>
    <property type="gene ID" value="ORUFI11G08580"/>
</dbReference>
<protein>
    <recommendedName>
        <fullName evidence="17">ARGOS-like protein</fullName>
    </recommendedName>
</protein>
<evidence type="ECO:0000256" key="8">
    <source>
        <dbReference type="ARBA" id="ARBA00022692"/>
    </source>
</evidence>
<dbReference type="GO" id="GO:0005634">
    <property type="term" value="C:nucleus"/>
    <property type="evidence" value="ECO:0007669"/>
    <property type="project" value="UniProtKB-SubCell"/>
</dbReference>
<dbReference type="GO" id="GO:0005783">
    <property type="term" value="C:endoplasmic reticulum"/>
    <property type="evidence" value="ECO:0007669"/>
    <property type="project" value="UniProtKB-SubCell"/>
</dbReference>
<evidence type="ECO:0000256" key="14">
    <source>
        <dbReference type="SAM" id="Phobius"/>
    </source>
</evidence>
<dbReference type="GO" id="GO:0016020">
    <property type="term" value="C:membrane"/>
    <property type="evidence" value="ECO:0007669"/>
    <property type="project" value="UniProtKB-SubCell"/>
</dbReference>
<feature type="region of interest" description="Disordered" evidence="13">
    <location>
        <begin position="46"/>
        <end position="93"/>
    </location>
</feature>
<dbReference type="InterPro" id="IPR037468">
    <property type="entry name" value="ARGOS/ARL/OSR1"/>
</dbReference>
<evidence type="ECO:0000313" key="15">
    <source>
        <dbReference type="EnsemblPlants" id="ORUFI11G08580.1"/>
    </source>
</evidence>
<organism evidence="15 16">
    <name type="scientific">Oryza rufipogon</name>
    <name type="common">Brownbeard rice</name>
    <name type="synonym">Asian wild rice</name>
    <dbReference type="NCBI Taxonomy" id="4529"/>
    <lineage>
        <taxon>Eukaryota</taxon>
        <taxon>Viridiplantae</taxon>
        <taxon>Streptophyta</taxon>
        <taxon>Embryophyta</taxon>
        <taxon>Tracheophyta</taxon>
        <taxon>Spermatophyta</taxon>
        <taxon>Magnoliopsida</taxon>
        <taxon>Liliopsida</taxon>
        <taxon>Poales</taxon>
        <taxon>Poaceae</taxon>
        <taxon>BOP clade</taxon>
        <taxon>Oryzoideae</taxon>
        <taxon>Oryzeae</taxon>
        <taxon>Oryzinae</taxon>
        <taxon>Oryza</taxon>
    </lineage>
</organism>
<keyword evidence="9" id="KW-0256">Endoplasmic reticulum</keyword>
<dbReference type="Proteomes" id="UP000008022">
    <property type="component" value="Unassembled WGS sequence"/>
</dbReference>
<keyword evidence="6" id="KW-0217">Developmental protein</keyword>
<keyword evidence="11 14" id="KW-0472">Membrane</keyword>
<dbReference type="STRING" id="4529.A0A0E0R6D4"/>
<evidence type="ECO:0000256" key="7">
    <source>
        <dbReference type="ARBA" id="ARBA00022490"/>
    </source>
</evidence>
<evidence type="ECO:0008006" key="17">
    <source>
        <dbReference type="Google" id="ProtNLM"/>
    </source>
</evidence>
<feature type="transmembrane region" description="Helical" evidence="14">
    <location>
        <begin position="102"/>
        <end position="124"/>
    </location>
</feature>
<evidence type="ECO:0000256" key="2">
    <source>
        <dbReference type="ARBA" id="ARBA00004141"/>
    </source>
</evidence>
<dbReference type="Gramene" id="ORUFI11G08580.1">
    <property type="protein sequence ID" value="ORUFI11G08580.1"/>
    <property type="gene ID" value="ORUFI11G08580"/>
</dbReference>
<dbReference type="GO" id="GO:0009725">
    <property type="term" value="P:response to hormone"/>
    <property type="evidence" value="ECO:0007669"/>
    <property type="project" value="UniProtKB-ARBA"/>
</dbReference>
<dbReference type="GO" id="GO:0046622">
    <property type="term" value="P:positive regulation of organ growth"/>
    <property type="evidence" value="ECO:0007669"/>
    <property type="project" value="InterPro"/>
</dbReference>
<evidence type="ECO:0000256" key="10">
    <source>
        <dbReference type="ARBA" id="ARBA00022989"/>
    </source>
</evidence>
<evidence type="ECO:0000256" key="5">
    <source>
        <dbReference type="ARBA" id="ARBA00006891"/>
    </source>
</evidence>
<name>A0A0E0R6D4_ORYRU</name>
<dbReference type="HOGENOM" id="CLU_1565398_0_0_1"/>